<reference evidence="11 12" key="1">
    <citation type="journal article" date="2012" name="Eukaryot. Cell">
        <title>Genome sequence of the Trichosporon asahii environmental strain CBS 8904.</title>
        <authorList>
            <person name="Yang R.Y."/>
            <person name="Li H.T."/>
            <person name="Zhu H."/>
            <person name="Zhou G.P."/>
            <person name="Wang M."/>
            <person name="Wang L."/>
        </authorList>
    </citation>
    <scope>NUCLEOTIDE SEQUENCE [LARGE SCALE GENOMIC DNA]</scope>
    <source>
        <strain evidence="11 12">CBS 8904</strain>
    </source>
</reference>
<keyword evidence="6 9" id="KW-0472">Membrane</keyword>
<dbReference type="PROSITE" id="PS00216">
    <property type="entry name" value="SUGAR_TRANSPORT_1"/>
    <property type="match status" value="1"/>
</dbReference>
<dbReference type="InterPro" id="IPR005829">
    <property type="entry name" value="Sugar_transporter_CS"/>
</dbReference>
<dbReference type="PRINTS" id="PR00171">
    <property type="entry name" value="SUGRTRNSPORT"/>
</dbReference>
<feature type="transmembrane region" description="Helical" evidence="9">
    <location>
        <begin position="227"/>
        <end position="248"/>
    </location>
</feature>
<keyword evidence="12" id="KW-1185">Reference proteome</keyword>
<dbReference type="eggNOG" id="KOG0254">
    <property type="taxonomic scope" value="Eukaryota"/>
</dbReference>
<comment type="caution">
    <text evidence="11">The sequence shown here is derived from an EMBL/GenBank/DDBJ whole genome shotgun (WGS) entry which is preliminary data.</text>
</comment>
<comment type="subcellular location">
    <subcellularLocation>
        <location evidence="1">Membrane</location>
        <topology evidence="1">Multi-pass membrane protein</topology>
    </subcellularLocation>
</comment>
<feature type="transmembrane region" description="Helical" evidence="9">
    <location>
        <begin position="587"/>
        <end position="606"/>
    </location>
</feature>
<dbReference type="InterPro" id="IPR003663">
    <property type="entry name" value="Sugar/inositol_transpt"/>
</dbReference>
<proteinExistence type="inferred from homology"/>
<comment type="catalytic activity">
    <reaction evidence="7">
        <text>myo-inositol(out) + H(+)(out) = myo-inositol(in) + H(+)(in)</text>
        <dbReference type="Rhea" id="RHEA:60364"/>
        <dbReference type="ChEBI" id="CHEBI:15378"/>
        <dbReference type="ChEBI" id="CHEBI:17268"/>
    </reaction>
</comment>
<dbReference type="PANTHER" id="PTHR48020">
    <property type="entry name" value="PROTON MYO-INOSITOL COTRANSPORTER"/>
    <property type="match status" value="1"/>
</dbReference>
<feature type="region of interest" description="Disordered" evidence="8">
    <location>
        <begin position="656"/>
        <end position="705"/>
    </location>
</feature>
<dbReference type="Proteomes" id="UP000006757">
    <property type="component" value="Unassembled WGS sequence"/>
</dbReference>
<evidence type="ECO:0000256" key="8">
    <source>
        <dbReference type="SAM" id="MobiDB-lite"/>
    </source>
</evidence>
<evidence type="ECO:0000256" key="1">
    <source>
        <dbReference type="ARBA" id="ARBA00004141"/>
    </source>
</evidence>
<dbReference type="PROSITE" id="PS50850">
    <property type="entry name" value="MFS"/>
    <property type="match status" value="1"/>
</dbReference>
<feature type="transmembrane region" description="Helical" evidence="9">
    <location>
        <begin position="555"/>
        <end position="575"/>
    </location>
</feature>
<dbReference type="OMA" id="PRWYLTK"/>
<evidence type="ECO:0000256" key="7">
    <source>
        <dbReference type="ARBA" id="ARBA00049119"/>
    </source>
</evidence>
<feature type="transmembrane region" description="Helical" evidence="9">
    <location>
        <begin position="488"/>
        <end position="511"/>
    </location>
</feature>
<dbReference type="InterPro" id="IPR020846">
    <property type="entry name" value="MFS_dom"/>
</dbReference>
<dbReference type="EMBL" id="AMBO01000313">
    <property type="protein sequence ID" value="EKD01551.1"/>
    <property type="molecule type" value="Genomic_DNA"/>
</dbReference>
<comment type="similarity">
    <text evidence="2">Belongs to the major facilitator superfamily. Sugar transporter (TC 2.A.1.1) family.</text>
</comment>
<feature type="compositionally biased region" description="Polar residues" evidence="8">
    <location>
        <begin position="15"/>
        <end position="24"/>
    </location>
</feature>
<keyword evidence="4 9" id="KW-0812">Transmembrane</keyword>
<dbReference type="PANTHER" id="PTHR48020:SF25">
    <property type="entry name" value="SUGAR TRANSPORTER, PUTATIVE (AFU_ORTHOLOGUE AFUA_7G05830)-RELATED"/>
    <property type="match status" value="1"/>
</dbReference>
<evidence type="ECO:0000256" key="3">
    <source>
        <dbReference type="ARBA" id="ARBA00022448"/>
    </source>
</evidence>
<feature type="transmembrane region" description="Helical" evidence="9">
    <location>
        <begin position="461"/>
        <end position="481"/>
    </location>
</feature>
<dbReference type="Pfam" id="PF00083">
    <property type="entry name" value="Sugar_tr"/>
    <property type="match status" value="1"/>
</dbReference>
<dbReference type="InterPro" id="IPR036259">
    <property type="entry name" value="MFS_trans_sf"/>
</dbReference>
<name>K1VLE0_TRIAC</name>
<dbReference type="InterPro" id="IPR005828">
    <property type="entry name" value="MFS_sugar_transport-like"/>
</dbReference>
<evidence type="ECO:0000313" key="12">
    <source>
        <dbReference type="Proteomes" id="UP000006757"/>
    </source>
</evidence>
<dbReference type="InterPro" id="IPR050814">
    <property type="entry name" value="Myo-inositol_Transporter"/>
</dbReference>
<feature type="transmembrane region" description="Helical" evidence="9">
    <location>
        <begin position="517"/>
        <end position="534"/>
    </location>
</feature>
<dbReference type="SUPFAM" id="SSF103473">
    <property type="entry name" value="MFS general substrate transporter"/>
    <property type="match status" value="1"/>
</dbReference>
<dbReference type="Gene3D" id="1.20.1250.20">
    <property type="entry name" value="MFS general substrate transporter like domains"/>
    <property type="match status" value="1"/>
</dbReference>
<evidence type="ECO:0000256" key="4">
    <source>
        <dbReference type="ARBA" id="ARBA00022692"/>
    </source>
</evidence>
<dbReference type="FunFam" id="1.20.1250.20:FF:000100">
    <property type="entry name" value="MFS sugar transporter, putative"/>
    <property type="match status" value="1"/>
</dbReference>
<evidence type="ECO:0000256" key="5">
    <source>
        <dbReference type="ARBA" id="ARBA00022989"/>
    </source>
</evidence>
<dbReference type="GO" id="GO:0015791">
    <property type="term" value="P:polyol transmembrane transport"/>
    <property type="evidence" value="ECO:0007669"/>
    <property type="project" value="UniProtKB-ARBA"/>
</dbReference>
<accession>K1VLE0</accession>
<feature type="domain" description="Major facilitator superfamily (MFS) profile" evidence="10">
    <location>
        <begin position="146"/>
        <end position="610"/>
    </location>
</feature>
<dbReference type="InParanoid" id="K1VLE0"/>
<keyword evidence="3" id="KW-0813">Transport</keyword>
<dbReference type="GO" id="GO:0022857">
    <property type="term" value="F:transmembrane transporter activity"/>
    <property type="evidence" value="ECO:0007669"/>
    <property type="project" value="InterPro"/>
</dbReference>
<protein>
    <recommendedName>
        <fullName evidence="10">Major facilitator superfamily (MFS) profile domain-containing protein</fullName>
    </recommendedName>
</protein>
<evidence type="ECO:0000256" key="6">
    <source>
        <dbReference type="ARBA" id="ARBA00023136"/>
    </source>
</evidence>
<evidence type="ECO:0000256" key="2">
    <source>
        <dbReference type="ARBA" id="ARBA00010992"/>
    </source>
</evidence>
<dbReference type="STRING" id="1220162.K1VLE0"/>
<organism evidence="11 12">
    <name type="scientific">Trichosporon asahii var. asahii (strain CBS 8904)</name>
    <name type="common">Yeast</name>
    <dbReference type="NCBI Taxonomy" id="1220162"/>
    <lineage>
        <taxon>Eukaryota</taxon>
        <taxon>Fungi</taxon>
        <taxon>Dikarya</taxon>
        <taxon>Basidiomycota</taxon>
        <taxon>Agaricomycotina</taxon>
        <taxon>Tremellomycetes</taxon>
        <taxon>Trichosporonales</taxon>
        <taxon>Trichosporonaceae</taxon>
        <taxon>Trichosporon</taxon>
    </lineage>
</organism>
<gene>
    <name evidence="11" type="ORF">A1Q2_04112</name>
</gene>
<dbReference type="GO" id="GO:0015798">
    <property type="term" value="P:myo-inositol transport"/>
    <property type="evidence" value="ECO:0007669"/>
    <property type="project" value="UniProtKB-ARBA"/>
</dbReference>
<dbReference type="HOGENOM" id="CLU_001265_43_5_1"/>
<feature type="region of interest" description="Disordered" evidence="8">
    <location>
        <begin position="1"/>
        <end position="63"/>
    </location>
</feature>
<evidence type="ECO:0000256" key="9">
    <source>
        <dbReference type="SAM" id="Phobius"/>
    </source>
</evidence>
<dbReference type="GO" id="GO:0016020">
    <property type="term" value="C:membrane"/>
    <property type="evidence" value="ECO:0007669"/>
    <property type="project" value="UniProtKB-SubCell"/>
</dbReference>
<sequence>MAQRRGHGWKEKSSFPLTSAMTDTSKPEQRQLENVDSAGDAPKPSQETYTDANMKRRDSHKPDLIANTTARLANPLQDLTEAEVIQQAEEFARANDLPVDEFRKGALIAKSPHKWERMQTLTEEERQALYNETHHIYKQPKTLWNLVIACSVAAAVQGMDESVISGAQLFYPEQFGISPEPSIAGAQAGRNQWLEGLVNGAPYLCCAVFGCWLTDPLNHFLGRRGTIFVTCFISFATCIWSACTNTWWHLFIARFFLGVGIGPKSSTVPIFAAESAPASIRGGMTMQWQMWTAFGIVSRFDQPGGDTNVQMLGYVADLAFFYVPVHKPGITGLNWRLMLGSAGFPALIVMCQMPFLPESPRWLMGKGKYKKAYESMLRLRGNRVTAARDIYYMFVLLNEEESIVRGHNRFLELFTIGRNRRAAQGAAILMFGQQFCGVNAIVYYTASIFTNAGFSQIDALLASWGFGMLNTIFAIPTIFIIDRFGRRPLLLVTFPIMSLLLLFTGFCFWIPESSPARIGLVATGIYLYTIAYSLGEGPVPFTYSAEVFPLYVRELGMSLATAICWLFNFIVALTFPRLLDAFHPQGAFGWYAAWCAVLFLLVLFFLPESKGLTLEELDQVFSVPTAVHAKYQLKWMGNGVKKYVLRRKVQPMQPLYRRDDEDELDDGPLTVGPDGKPLSKAQMQMQEKSPAGHHERMSADTANYA</sequence>
<evidence type="ECO:0000259" key="10">
    <source>
        <dbReference type="PROSITE" id="PS50850"/>
    </source>
</evidence>
<feature type="compositionally biased region" description="Basic and acidic residues" evidence="8">
    <location>
        <begin position="53"/>
        <end position="63"/>
    </location>
</feature>
<evidence type="ECO:0000313" key="11">
    <source>
        <dbReference type="EMBL" id="EKD01551.1"/>
    </source>
</evidence>
<keyword evidence="5 9" id="KW-1133">Transmembrane helix</keyword>
<dbReference type="OrthoDB" id="5290825at2759"/>
<feature type="transmembrane region" description="Helical" evidence="9">
    <location>
        <begin position="426"/>
        <end position="449"/>
    </location>
</feature>
<dbReference type="AlphaFoldDB" id="K1VLE0"/>